<dbReference type="Pfam" id="PF02365">
    <property type="entry name" value="NAM"/>
    <property type="match status" value="1"/>
</dbReference>
<organism evidence="7 8">
    <name type="scientific">Kalanchoe fedtschenkoi</name>
    <name type="common">Lavender scallops</name>
    <name type="synonym">South American air plant</name>
    <dbReference type="NCBI Taxonomy" id="63787"/>
    <lineage>
        <taxon>Eukaryota</taxon>
        <taxon>Viridiplantae</taxon>
        <taxon>Streptophyta</taxon>
        <taxon>Embryophyta</taxon>
        <taxon>Tracheophyta</taxon>
        <taxon>Spermatophyta</taxon>
        <taxon>Magnoliopsida</taxon>
        <taxon>eudicotyledons</taxon>
        <taxon>Gunneridae</taxon>
        <taxon>Pentapetalae</taxon>
        <taxon>Saxifragales</taxon>
        <taxon>Crassulaceae</taxon>
        <taxon>Kalanchoe</taxon>
    </lineage>
</organism>
<dbReference type="GO" id="GO:0003677">
    <property type="term" value="F:DNA binding"/>
    <property type="evidence" value="ECO:0007669"/>
    <property type="project" value="UniProtKB-KW"/>
</dbReference>
<keyword evidence="2" id="KW-0805">Transcription regulation</keyword>
<feature type="domain" description="NAC" evidence="6">
    <location>
        <begin position="4"/>
        <end position="158"/>
    </location>
</feature>
<dbReference type="PROSITE" id="PS51005">
    <property type="entry name" value="NAC"/>
    <property type="match status" value="1"/>
</dbReference>
<keyword evidence="4" id="KW-0804">Transcription</keyword>
<dbReference type="InterPro" id="IPR036093">
    <property type="entry name" value="NAC_dom_sf"/>
</dbReference>
<proteinExistence type="predicted"/>
<accession>A0A7N0UJQ1</accession>
<dbReference type="AlphaFoldDB" id="A0A7N0UJQ1"/>
<evidence type="ECO:0000256" key="2">
    <source>
        <dbReference type="ARBA" id="ARBA00023015"/>
    </source>
</evidence>
<evidence type="ECO:0000256" key="5">
    <source>
        <dbReference type="ARBA" id="ARBA00023242"/>
    </source>
</evidence>
<dbReference type="Gene3D" id="2.170.150.80">
    <property type="entry name" value="NAC domain"/>
    <property type="match status" value="1"/>
</dbReference>
<dbReference type="SUPFAM" id="SSF101941">
    <property type="entry name" value="NAC domain"/>
    <property type="match status" value="1"/>
</dbReference>
<dbReference type="InterPro" id="IPR003441">
    <property type="entry name" value="NAC-dom"/>
</dbReference>
<evidence type="ECO:0000259" key="6">
    <source>
        <dbReference type="PROSITE" id="PS51005"/>
    </source>
</evidence>
<reference evidence="7" key="1">
    <citation type="submission" date="2021-01" db="UniProtKB">
        <authorList>
            <consortium name="EnsemblPlants"/>
        </authorList>
    </citation>
    <scope>IDENTIFICATION</scope>
</reference>
<dbReference type="PANTHER" id="PTHR31989">
    <property type="entry name" value="NAC DOMAIN-CONTAINING PROTEIN 82-RELATED"/>
    <property type="match status" value="1"/>
</dbReference>
<dbReference type="EnsemblPlants" id="Kaladp0071s0068.1.v1.1">
    <property type="protein sequence ID" value="Kaladp0071s0068.1.v1.1.CDS.1"/>
    <property type="gene ID" value="Kaladp0071s0068.v1.1"/>
</dbReference>
<evidence type="ECO:0000256" key="1">
    <source>
        <dbReference type="ARBA" id="ARBA00004123"/>
    </source>
</evidence>
<dbReference type="GO" id="GO:0005634">
    <property type="term" value="C:nucleus"/>
    <property type="evidence" value="ECO:0007669"/>
    <property type="project" value="UniProtKB-SubCell"/>
</dbReference>
<evidence type="ECO:0000313" key="7">
    <source>
        <dbReference type="EnsemblPlants" id="Kaladp0071s0068.1.v1.1.CDS.1"/>
    </source>
</evidence>
<dbReference type="Gramene" id="Kaladp0071s0068.1.v1.1">
    <property type="protein sequence ID" value="Kaladp0071s0068.1.v1.1.CDS.1"/>
    <property type="gene ID" value="Kaladp0071s0068.v1.1"/>
</dbReference>
<protein>
    <recommendedName>
        <fullName evidence="6">NAC domain-containing protein</fullName>
    </recommendedName>
</protein>
<sequence>MEDDASSLGFKPSDKQLLDYFLRRKQVEGRELHRDSLSLIPEIDDIYGQRPPWEIFPDLREHYAFTKLVKLSDGGSRVNRKVNGGFWKLQKNDDVFDVDETSGGDERVIRSKWFGKKKMLSFMSREGKMAKTSHWNMSEYTLPEWKHGDWVLCHVRFNHKAAAREEEKAAKDAVRMKGNVEEQEAAASNNTFMKEQEDYVHAAPSLEWTCQDPNQLQPRRHSAQQQDLEVRAAGNVATVNENEFMQGVDSWEAPDHDFFLGLTPVDCIPPTQDCGLSENQERDAITDSVAEVALMQNNVDPWNPNDIFLLGDLDANQEELQQGVDSWEPPDNDFFLDSAPVDCVPSPPQECGSFKNQKQDATTGGSMAQQFVQKVDSWVPSDTFIRDLDAWAADEFAKMG</sequence>
<keyword evidence="5" id="KW-0539">Nucleus</keyword>
<keyword evidence="8" id="KW-1185">Reference proteome</keyword>
<evidence type="ECO:0000256" key="4">
    <source>
        <dbReference type="ARBA" id="ARBA00023163"/>
    </source>
</evidence>
<evidence type="ECO:0000256" key="3">
    <source>
        <dbReference type="ARBA" id="ARBA00023125"/>
    </source>
</evidence>
<keyword evidence="3" id="KW-0238">DNA-binding</keyword>
<comment type="subcellular location">
    <subcellularLocation>
        <location evidence="1">Nucleus</location>
    </subcellularLocation>
</comment>
<dbReference type="GO" id="GO:0006355">
    <property type="term" value="P:regulation of DNA-templated transcription"/>
    <property type="evidence" value="ECO:0007669"/>
    <property type="project" value="InterPro"/>
</dbReference>
<name>A0A7N0UJQ1_KALFE</name>
<dbReference type="Proteomes" id="UP000594263">
    <property type="component" value="Unplaced"/>
</dbReference>
<evidence type="ECO:0000313" key="8">
    <source>
        <dbReference type="Proteomes" id="UP000594263"/>
    </source>
</evidence>